<dbReference type="AlphaFoldDB" id="A0A5J4Q8G8"/>
<evidence type="ECO:0000313" key="1">
    <source>
        <dbReference type="EMBL" id="KAA6317320.1"/>
    </source>
</evidence>
<name>A0A5J4Q8G8_9ZZZZ</name>
<feature type="non-terminal residue" evidence="1">
    <location>
        <position position="45"/>
    </location>
</feature>
<sequence>MDCDCPRCGSLNYRKDGFVNSLQRYECKDCHYHYTVAKKSNVKSA</sequence>
<proteinExistence type="predicted"/>
<protein>
    <recommendedName>
        <fullName evidence="2">Transposase zinc-ribbon domain-containing protein</fullName>
    </recommendedName>
</protein>
<comment type="caution">
    <text evidence="1">The sequence shown here is derived from an EMBL/GenBank/DDBJ whole genome shotgun (WGS) entry which is preliminary data.</text>
</comment>
<accession>A0A5J4Q8G8</accession>
<dbReference type="EMBL" id="SNRY01004559">
    <property type="protein sequence ID" value="KAA6317320.1"/>
    <property type="molecule type" value="Genomic_DNA"/>
</dbReference>
<reference evidence="1" key="1">
    <citation type="submission" date="2019-03" db="EMBL/GenBank/DDBJ databases">
        <title>Single cell metagenomics reveals metabolic interactions within the superorganism composed of flagellate Streblomastix strix and complex community of Bacteroidetes bacteria on its surface.</title>
        <authorList>
            <person name="Treitli S.C."/>
            <person name="Kolisko M."/>
            <person name="Husnik F."/>
            <person name="Keeling P."/>
            <person name="Hampl V."/>
        </authorList>
    </citation>
    <scope>NUCLEOTIDE SEQUENCE</scope>
    <source>
        <strain evidence="1">STM</strain>
    </source>
</reference>
<gene>
    <name evidence="1" type="ORF">EZS27_032499</name>
</gene>
<organism evidence="1">
    <name type="scientific">termite gut metagenome</name>
    <dbReference type="NCBI Taxonomy" id="433724"/>
    <lineage>
        <taxon>unclassified sequences</taxon>
        <taxon>metagenomes</taxon>
        <taxon>organismal metagenomes</taxon>
    </lineage>
</organism>
<evidence type="ECO:0008006" key="2">
    <source>
        <dbReference type="Google" id="ProtNLM"/>
    </source>
</evidence>